<dbReference type="GO" id="GO:0006271">
    <property type="term" value="P:DNA strand elongation involved in DNA replication"/>
    <property type="evidence" value="ECO:0007669"/>
    <property type="project" value="TreeGrafter"/>
</dbReference>
<comment type="subcellular location">
    <subcellularLocation>
        <location evidence="1 10">Cytoplasm</location>
    </subcellularLocation>
</comment>
<evidence type="ECO:0000256" key="1">
    <source>
        <dbReference type="ARBA" id="ARBA00004496"/>
    </source>
</evidence>
<accession>A0A239FM40</accession>
<evidence type="ECO:0000259" key="11">
    <source>
        <dbReference type="Pfam" id="PF00712"/>
    </source>
</evidence>
<dbReference type="FunFam" id="3.10.150.10:FF:000001">
    <property type="entry name" value="Beta sliding clamp"/>
    <property type="match status" value="1"/>
</dbReference>
<comment type="similarity">
    <text evidence="2 10">Belongs to the beta sliding clamp family.</text>
</comment>
<dbReference type="RefSeq" id="WP_245821110.1">
    <property type="nucleotide sequence ID" value="NZ_FZOO01000005.1"/>
</dbReference>
<dbReference type="AlphaFoldDB" id="A0A239FM40"/>
<dbReference type="GO" id="GO:0009360">
    <property type="term" value="C:DNA polymerase III complex"/>
    <property type="evidence" value="ECO:0007669"/>
    <property type="project" value="InterPro"/>
</dbReference>
<keyword evidence="4 10" id="KW-0963">Cytoplasm</keyword>
<evidence type="ECO:0000256" key="6">
    <source>
        <dbReference type="ARBA" id="ARBA00022695"/>
    </source>
</evidence>
<dbReference type="InterPro" id="IPR022634">
    <property type="entry name" value="DNA_polIII_beta_N"/>
</dbReference>
<dbReference type="Pfam" id="PF02768">
    <property type="entry name" value="DNA_pol3_beta_3"/>
    <property type="match status" value="1"/>
</dbReference>
<dbReference type="Gene3D" id="3.10.150.10">
    <property type="entry name" value="DNA Polymerase III, subunit A, domain 2"/>
    <property type="match status" value="3"/>
</dbReference>
<evidence type="ECO:0000313" key="14">
    <source>
        <dbReference type="EMBL" id="SNS57979.1"/>
    </source>
</evidence>
<sequence length="405" mass="42615">MSTASGSEDTTTAGVEWVMEFRVAREVLADAVAWTARSLPPRPSVPVLAGILLEVDGNQLSVSGFDYEVSARAEVDVQASESGRVLVPGRLLAEITRALPPHPVVLTAEGPRLAISCGNARFSLPTLPVEDYPSLPAMPSSAGVVDSDVFAEAVGQVAVAAGRDDTLPMLTGVRLEIEDDLVTLAATDRYRLAVREFAWRPDTPGVTAAVLVPARTLADAAKTLTSGPEITLSLASGGSGEGILGLSGKDRQTTTRLLDAEFVKYRAIMPSESASNATLPVGTFTDAAKRVALVAERGTPLRCEFTPGQVTLRAGGTDDEGQAEERCDVEFDGDPLTIGFNPTFLLDGLAAVHTPRARMDFTSPLKPAVLSGVPEPAADDDQAPARPAERAGSYRYLIMPVRLPG</sequence>
<proteinExistence type="inferred from homology"/>
<reference evidence="15" key="1">
    <citation type="submission" date="2017-06" db="EMBL/GenBank/DDBJ databases">
        <authorList>
            <person name="Varghese N."/>
            <person name="Submissions S."/>
        </authorList>
    </citation>
    <scope>NUCLEOTIDE SEQUENCE [LARGE SCALE GENOMIC DNA]</scope>
    <source>
        <strain evidence="15">DSM 46839</strain>
    </source>
</reference>
<evidence type="ECO:0000256" key="5">
    <source>
        <dbReference type="ARBA" id="ARBA00022679"/>
    </source>
</evidence>
<dbReference type="EMBL" id="FZOO01000005">
    <property type="protein sequence ID" value="SNS57979.1"/>
    <property type="molecule type" value="Genomic_DNA"/>
</dbReference>
<dbReference type="FunFam" id="3.10.150.10:FF:000005">
    <property type="entry name" value="Beta sliding clamp"/>
    <property type="match status" value="1"/>
</dbReference>
<dbReference type="InterPro" id="IPR022637">
    <property type="entry name" value="DNA_polIII_beta_cen"/>
</dbReference>
<keyword evidence="8 10" id="KW-0239">DNA-directed DNA polymerase</keyword>
<feature type="domain" description="DNA polymerase III beta sliding clamp C-terminal" evidence="13">
    <location>
        <begin position="267"/>
        <end position="384"/>
    </location>
</feature>
<evidence type="ECO:0000313" key="15">
    <source>
        <dbReference type="Proteomes" id="UP000198373"/>
    </source>
</evidence>
<evidence type="ECO:0000259" key="12">
    <source>
        <dbReference type="Pfam" id="PF02767"/>
    </source>
</evidence>
<organism evidence="14 15">
    <name type="scientific">Geodermatophilus pulveris</name>
    <dbReference type="NCBI Taxonomy" id="1564159"/>
    <lineage>
        <taxon>Bacteria</taxon>
        <taxon>Bacillati</taxon>
        <taxon>Actinomycetota</taxon>
        <taxon>Actinomycetes</taxon>
        <taxon>Geodermatophilales</taxon>
        <taxon>Geodermatophilaceae</taxon>
        <taxon>Geodermatophilus</taxon>
    </lineage>
</organism>
<keyword evidence="15" id="KW-1185">Reference proteome</keyword>
<dbReference type="GO" id="GO:0008408">
    <property type="term" value="F:3'-5' exonuclease activity"/>
    <property type="evidence" value="ECO:0007669"/>
    <property type="project" value="InterPro"/>
</dbReference>
<evidence type="ECO:0000256" key="9">
    <source>
        <dbReference type="ARBA" id="ARBA00023125"/>
    </source>
</evidence>
<dbReference type="Pfam" id="PF00712">
    <property type="entry name" value="DNA_pol3_beta"/>
    <property type="match status" value="1"/>
</dbReference>
<evidence type="ECO:0000259" key="13">
    <source>
        <dbReference type="Pfam" id="PF02768"/>
    </source>
</evidence>
<gene>
    <name evidence="14" type="ORF">SAMN06893096_105166</name>
</gene>
<dbReference type="GO" id="GO:0005737">
    <property type="term" value="C:cytoplasm"/>
    <property type="evidence" value="ECO:0007669"/>
    <property type="project" value="UniProtKB-SubCell"/>
</dbReference>
<feature type="domain" description="DNA polymerase III beta sliding clamp central" evidence="12">
    <location>
        <begin position="145"/>
        <end position="262"/>
    </location>
</feature>
<dbReference type="InterPro" id="IPR001001">
    <property type="entry name" value="DNA_polIII_beta"/>
</dbReference>
<protein>
    <recommendedName>
        <fullName evidence="3 10">Beta sliding clamp</fullName>
    </recommendedName>
</protein>
<dbReference type="GO" id="GO:0042802">
    <property type="term" value="F:identical protein binding"/>
    <property type="evidence" value="ECO:0007669"/>
    <property type="project" value="UniProtKB-ARBA"/>
</dbReference>
<evidence type="ECO:0000256" key="4">
    <source>
        <dbReference type="ARBA" id="ARBA00022490"/>
    </source>
</evidence>
<dbReference type="PIRSF" id="PIRSF000804">
    <property type="entry name" value="DNA_pol_III_b"/>
    <property type="match status" value="1"/>
</dbReference>
<feature type="domain" description="DNA polymerase III beta sliding clamp N-terminal" evidence="11">
    <location>
        <begin position="19"/>
        <end position="136"/>
    </location>
</feature>
<name>A0A239FM40_9ACTN</name>
<comment type="subunit">
    <text evidence="10">Forms a ring-shaped head-to-tail homodimer around DNA.</text>
</comment>
<dbReference type="PANTHER" id="PTHR30478:SF0">
    <property type="entry name" value="BETA SLIDING CLAMP"/>
    <property type="match status" value="1"/>
</dbReference>
<dbReference type="PANTHER" id="PTHR30478">
    <property type="entry name" value="DNA POLYMERASE III SUBUNIT BETA"/>
    <property type="match status" value="1"/>
</dbReference>
<dbReference type="GO" id="GO:0003677">
    <property type="term" value="F:DNA binding"/>
    <property type="evidence" value="ECO:0007669"/>
    <property type="project" value="UniProtKB-UniRule"/>
</dbReference>
<evidence type="ECO:0000256" key="2">
    <source>
        <dbReference type="ARBA" id="ARBA00010752"/>
    </source>
</evidence>
<evidence type="ECO:0000256" key="7">
    <source>
        <dbReference type="ARBA" id="ARBA00022705"/>
    </source>
</evidence>
<dbReference type="InterPro" id="IPR046938">
    <property type="entry name" value="DNA_clamp_sf"/>
</dbReference>
<dbReference type="CDD" id="cd00140">
    <property type="entry name" value="beta_clamp"/>
    <property type="match status" value="1"/>
</dbReference>
<dbReference type="Pfam" id="PF02767">
    <property type="entry name" value="DNA_pol3_beta_2"/>
    <property type="match status" value="1"/>
</dbReference>
<evidence type="ECO:0000256" key="8">
    <source>
        <dbReference type="ARBA" id="ARBA00022932"/>
    </source>
</evidence>
<dbReference type="Proteomes" id="UP000198373">
    <property type="component" value="Unassembled WGS sequence"/>
</dbReference>
<evidence type="ECO:0000256" key="10">
    <source>
        <dbReference type="PIRNR" id="PIRNR000804"/>
    </source>
</evidence>
<keyword evidence="7 10" id="KW-0235">DNA replication</keyword>
<comment type="function">
    <text evidence="10">Confers DNA tethering and processivity to DNA polymerases and other proteins. Acts as a clamp, forming a ring around DNA (a reaction catalyzed by the clamp-loading complex) which diffuses in an ATP-independent manner freely and bidirectionally along dsDNA. Initially characterized for its ability to contact the catalytic subunit of DNA polymerase III (Pol III), a complex, multichain enzyme responsible for most of the replicative synthesis in bacteria; Pol III exhibits 3'-5' exonuclease proofreading activity. The beta chain is required for initiation of replication as well as for processivity of DNA replication.</text>
</comment>
<dbReference type="SUPFAM" id="SSF55979">
    <property type="entry name" value="DNA clamp"/>
    <property type="match status" value="3"/>
</dbReference>
<dbReference type="InterPro" id="IPR022635">
    <property type="entry name" value="DNA_polIII_beta_C"/>
</dbReference>
<dbReference type="NCBIfam" id="TIGR00663">
    <property type="entry name" value="dnan"/>
    <property type="match status" value="1"/>
</dbReference>
<keyword evidence="6 10" id="KW-0548">Nucleotidyltransferase</keyword>
<dbReference type="SMART" id="SM00480">
    <property type="entry name" value="POL3Bc"/>
    <property type="match status" value="1"/>
</dbReference>
<dbReference type="GO" id="GO:0003887">
    <property type="term" value="F:DNA-directed DNA polymerase activity"/>
    <property type="evidence" value="ECO:0007669"/>
    <property type="project" value="UniProtKB-UniRule"/>
</dbReference>
<evidence type="ECO:0000256" key="3">
    <source>
        <dbReference type="ARBA" id="ARBA00021035"/>
    </source>
</evidence>
<keyword evidence="9" id="KW-0238">DNA-binding</keyword>
<keyword evidence="5 10" id="KW-0808">Transferase</keyword>